<dbReference type="EMBL" id="CP112998">
    <property type="protein sequence ID" value="WAC15272.1"/>
    <property type="molecule type" value="Genomic_DNA"/>
</dbReference>
<keyword evidence="2" id="KW-1185">Reference proteome</keyword>
<dbReference type="AlphaFoldDB" id="A0A9E8SSE9"/>
<accession>A0A9E8SSE9</accession>
<reference evidence="1" key="1">
    <citation type="submission" date="2022-11" db="EMBL/GenBank/DDBJ databases">
        <title>Dyadobacter pollutisoli sp. nov., isolated from plastic dumped soil.</title>
        <authorList>
            <person name="Kim J.M."/>
            <person name="Kim K.R."/>
            <person name="Lee J.K."/>
            <person name="Hao L."/>
            <person name="Jeon C.O."/>
        </authorList>
    </citation>
    <scope>NUCLEOTIDE SEQUENCE</scope>
    <source>
        <strain evidence="1">U1</strain>
    </source>
</reference>
<dbReference type="RefSeq" id="WP_244823085.1">
    <property type="nucleotide sequence ID" value="NZ_CP112998.1"/>
</dbReference>
<gene>
    <name evidence="1" type="ORF">ON006_15155</name>
</gene>
<sequence length="162" mass="18168">MNKVYTLTSALTCNSSGQKYDAIAARATEKELKQSADLFDFDFLGLCKDYIVYKLFIDYKPDVIQGLVGFRPTPGILECANMETSHFNKRGKPLYNGAGKALVALCCKISLDHSMDGYIYFDAKNKLIPYYERMGAKSMFGIRMAIESASAEKLVECYFKNA</sequence>
<evidence type="ECO:0000313" key="2">
    <source>
        <dbReference type="Proteomes" id="UP001164653"/>
    </source>
</evidence>
<name>A0A9E8SSE9_9BACT</name>
<evidence type="ECO:0000313" key="1">
    <source>
        <dbReference type="EMBL" id="WAC15272.1"/>
    </source>
</evidence>
<organism evidence="1 2">
    <name type="scientific">Dyadobacter pollutisoli</name>
    <dbReference type="NCBI Taxonomy" id="2910158"/>
    <lineage>
        <taxon>Bacteria</taxon>
        <taxon>Pseudomonadati</taxon>
        <taxon>Bacteroidota</taxon>
        <taxon>Cytophagia</taxon>
        <taxon>Cytophagales</taxon>
        <taxon>Spirosomataceae</taxon>
        <taxon>Dyadobacter</taxon>
    </lineage>
</organism>
<dbReference type="KEGG" id="dpf:ON006_15155"/>
<dbReference type="Proteomes" id="UP001164653">
    <property type="component" value="Chromosome"/>
</dbReference>
<protein>
    <submittedName>
        <fullName evidence="1">Uncharacterized protein</fullName>
    </submittedName>
</protein>
<proteinExistence type="predicted"/>